<proteinExistence type="predicted"/>
<gene>
    <name evidence="2" type="ORF">Tco_1113797</name>
</gene>
<sequence>MSFTSRKTSSLPWTTSEEIALCKAWCDVSVNKVNTLNLKGFWSEVLACFENEMGEKIRRYDAVALKWKQSLRPKIAKFSVVYERVKQRDENGSSDLVVFQNALAKYETQYGQAFTLEPCWRILKNCPVWTELEMPSFNLESVGSSFPRVILIGSISVEVLVAPEVGAAAVASPAGVLELDTHSSSEADPSESSLPPVSIAPMVEEQRCITVIITYYFYSKDPYCSHSTHTIYCSPSTDIISLVDAPPEIHRRRAILIRPGQDIPIGRLYRTHPGGPCRALTARKSVIPLPSHCLALRHTSHHLDRFTSGSSSGHSSSDHSSSGHSILGHSLSGHTPPDTTVADSSAPPRFVYPPLARTPRCSEAYRRWRSAPLSTMYPPTTSESSAGDSSSESSAGPSQKRCRSLAATMTSSIHALRALVPSRADLLPPTNGDREIRDSSRA</sequence>
<feature type="region of interest" description="Disordered" evidence="1">
    <location>
        <begin position="419"/>
        <end position="442"/>
    </location>
</feature>
<keyword evidence="3" id="KW-1185">Reference proteome</keyword>
<reference evidence="2" key="2">
    <citation type="submission" date="2022-01" db="EMBL/GenBank/DDBJ databases">
        <authorList>
            <person name="Yamashiro T."/>
            <person name="Shiraishi A."/>
            <person name="Satake H."/>
            <person name="Nakayama K."/>
        </authorList>
    </citation>
    <scope>NUCLEOTIDE SEQUENCE</scope>
</reference>
<accession>A0ABQ5ITB3</accession>
<feature type="compositionally biased region" description="Basic and acidic residues" evidence="1">
    <location>
        <begin position="432"/>
        <end position="442"/>
    </location>
</feature>
<evidence type="ECO:0000313" key="3">
    <source>
        <dbReference type="Proteomes" id="UP001151760"/>
    </source>
</evidence>
<dbReference type="PANTHER" id="PTHR45023:SF14">
    <property type="entry name" value="GLUTATHIONE TRANSFERASE"/>
    <property type="match status" value="1"/>
</dbReference>
<protein>
    <submittedName>
        <fullName evidence="2">Uncharacterized protein</fullName>
    </submittedName>
</protein>
<evidence type="ECO:0000313" key="2">
    <source>
        <dbReference type="EMBL" id="GJU03459.1"/>
    </source>
</evidence>
<dbReference type="PANTHER" id="PTHR45023">
    <property type="match status" value="1"/>
</dbReference>
<feature type="compositionally biased region" description="Low complexity" evidence="1">
    <location>
        <begin position="379"/>
        <end position="398"/>
    </location>
</feature>
<dbReference type="EMBL" id="BQNB010021155">
    <property type="protein sequence ID" value="GJU03459.1"/>
    <property type="molecule type" value="Genomic_DNA"/>
</dbReference>
<comment type="caution">
    <text evidence="2">The sequence shown here is derived from an EMBL/GenBank/DDBJ whole genome shotgun (WGS) entry which is preliminary data.</text>
</comment>
<feature type="compositionally biased region" description="Low complexity" evidence="1">
    <location>
        <begin position="308"/>
        <end position="334"/>
    </location>
</feature>
<reference evidence="2" key="1">
    <citation type="journal article" date="2022" name="Int. J. Mol. Sci.">
        <title>Draft Genome of Tanacetum Coccineum: Genomic Comparison of Closely Related Tanacetum-Family Plants.</title>
        <authorList>
            <person name="Yamashiro T."/>
            <person name="Shiraishi A."/>
            <person name="Nakayama K."/>
            <person name="Satake H."/>
        </authorList>
    </citation>
    <scope>NUCLEOTIDE SEQUENCE</scope>
</reference>
<feature type="region of interest" description="Disordered" evidence="1">
    <location>
        <begin position="373"/>
        <end position="406"/>
    </location>
</feature>
<evidence type="ECO:0000256" key="1">
    <source>
        <dbReference type="SAM" id="MobiDB-lite"/>
    </source>
</evidence>
<dbReference type="Proteomes" id="UP001151760">
    <property type="component" value="Unassembled WGS sequence"/>
</dbReference>
<feature type="region of interest" description="Disordered" evidence="1">
    <location>
        <begin position="305"/>
        <end position="355"/>
    </location>
</feature>
<name>A0ABQ5ITB3_9ASTR</name>
<organism evidence="2 3">
    <name type="scientific">Tanacetum coccineum</name>
    <dbReference type="NCBI Taxonomy" id="301880"/>
    <lineage>
        <taxon>Eukaryota</taxon>
        <taxon>Viridiplantae</taxon>
        <taxon>Streptophyta</taxon>
        <taxon>Embryophyta</taxon>
        <taxon>Tracheophyta</taxon>
        <taxon>Spermatophyta</taxon>
        <taxon>Magnoliopsida</taxon>
        <taxon>eudicotyledons</taxon>
        <taxon>Gunneridae</taxon>
        <taxon>Pentapetalae</taxon>
        <taxon>asterids</taxon>
        <taxon>campanulids</taxon>
        <taxon>Asterales</taxon>
        <taxon>Asteraceae</taxon>
        <taxon>Asteroideae</taxon>
        <taxon>Anthemideae</taxon>
        <taxon>Anthemidinae</taxon>
        <taxon>Tanacetum</taxon>
    </lineage>
</organism>